<dbReference type="Proteomes" id="UP000055047">
    <property type="component" value="Unassembled WGS sequence"/>
</dbReference>
<dbReference type="AlphaFoldDB" id="A0A098GKX0"/>
<evidence type="ECO:0000256" key="1">
    <source>
        <dbReference type="ARBA" id="ARBA00006499"/>
    </source>
</evidence>
<comment type="similarity">
    <text evidence="1">Belongs to the AB hydrolase superfamily. AB hydrolase 2 family.</text>
</comment>
<dbReference type="Gene3D" id="3.40.50.1820">
    <property type="entry name" value="alpha/beta hydrolase"/>
    <property type="match status" value="1"/>
</dbReference>
<gene>
    <name evidence="4" type="primary">estB</name>
    <name evidence="4" type="ORF">ANAPC1_00721</name>
    <name evidence="3" type="ORF">ANAPHAGO_00305</name>
</gene>
<dbReference type="SUPFAM" id="SSF53474">
    <property type="entry name" value="alpha/beta-Hydrolases"/>
    <property type="match status" value="1"/>
</dbReference>
<dbReference type="PANTHER" id="PTHR10655">
    <property type="entry name" value="LYSOPHOSPHOLIPASE-RELATED"/>
    <property type="match status" value="1"/>
</dbReference>
<dbReference type="PANTHER" id="PTHR10655:SF67">
    <property type="entry name" value="PHOSPHOLIPASE_CARBOXYLESTERASE SUPERFAMILY (AFU_ORTHOLOGUE AFUA_5G09340)"/>
    <property type="match status" value="1"/>
</dbReference>
<reference evidence="6" key="2">
    <citation type="submission" date="2016-03" db="EMBL/GenBank/DDBJ databases">
        <authorList>
            <person name="Loux Valentin"/>
        </authorList>
    </citation>
    <scope>NUCLEOTIDE SEQUENCE [LARGE SCALE GENOMIC DNA]</scope>
    <source>
        <strain evidence="6">C1</strain>
    </source>
</reference>
<reference evidence="4" key="3">
    <citation type="submission" date="2016-03" db="EMBL/GenBank/DDBJ databases">
        <authorList>
            <person name="Loux V."/>
        </authorList>
    </citation>
    <scope>NUCLEOTIDE SEQUENCE</scope>
    <source>
        <strain evidence="4">C1</strain>
    </source>
</reference>
<dbReference type="InterPro" id="IPR029058">
    <property type="entry name" value="AB_hydrolase_fold"/>
</dbReference>
<dbReference type="Proteomes" id="UP000078419">
    <property type="component" value="Unassembled WGS sequence"/>
</dbReference>
<evidence type="ECO:0000313" key="3">
    <source>
        <dbReference type="EMBL" id="CEH11176.1"/>
    </source>
</evidence>
<proteinExistence type="inferred from homology"/>
<evidence type="ECO:0000259" key="2">
    <source>
        <dbReference type="Pfam" id="PF02230"/>
    </source>
</evidence>
<evidence type="ECO:0000313" key="6">
    <source>
        <dbReference type="Proteomes" id="UP000078419"/>
    </source>
</evidence>
<protein>
    <submittedName>
        <fullName evidence="4">Carboxylesterase 2</fullName>
        <ecNumber evidence="4">3.1.1.1</ecNumber>
    </submittedName>
    <submittedName>
        <fullName evidence="3">Phospholipase/carboxylesterase family protein</fullName>
    </submittedName>
</protein>
<accession>A0A098GKX0</accession>
<dbReference type="EMBL" id="FLLR01000025">
    <property type="protein sequence ID" value="SBO14370.1"/>
    <property type="molecule type" value="Genomic_DNA"/>
</dbReference>
<dbReference type="EC" id="3.1.1.1" evidence="4"/>
<name>A0A098GKX0_ANAPH</name>
<organism evidence="3 5">
    <name type="scientific">Anaplasma phagocytophilum</name>
    <name type="common">Ehrlichia phagocytophila</name>
    <dbReference type="NCBI Taxonomy" id="948"/>
    <lineage>
        <taxon>Bacteria</taxon>
        <taxon>Pseudomonadati</taxon>
        <taxon>Pseudomonadota</taxon>
        <taxon>Alphaproteobacteria</taxon>
        <taxon>Rickettsiales</taxon>
        <taxon>Anaplasmataceae</taxon>
        <taxon>Anaplasma</taxon>
        <taxon>phagocytophilum group</taxon>
    </lineage>
</organism>
<dbReference type="InterPro" id="IPR050565">
    <property type="entry name" value="LYPA1-2/EST-like"/>
</dbReference>
<dbReference type="Pfam" id="PF02230">
    <property type="entry name" value="Abhydrolase_2"/>
    <property type="match status" value="1"/>
</dbReference>
<evidence type="ECO:0000313" key="5">
    <source>
        <dbReference type="Proteomes" id="UP000055047"/>
    </source>
</evidence>
<dbReference type="GeneID" id="92748054"/>
<dbReference type="GO" id="GO:0008474">
    <property type="term" value="F:palmitoyl-(protein) hydrolase activity"/>
    <property type="evidence" value="ECO:0007669"/>
    <property type="project" value="TreeGrafter"/>
</dbReference>
<evidence type="ECO:0000313" key="4">
    <source>
        <dbReference type="EMBL" id="SBO14370.1"/>
    </source>
</evidence>
<sequence length="236" mass="25624">MASVAIIKAIMVLRGSMVVTLKGPCYCSGDSADSLVVMLHGRGASGDNMIAIAPYMSQKGLNNTQFVSPHAPLRYGSIGYTWFTDSLRDMEERSACAEIMKSVEMVNRFIDVQLEALGIGDDKLSLVGFSQGAMLSIYVGLSREKKCASVVAYSGAVPFPHALESMVRSRPDVCVIHGEDDDVIPFYYFEECVDFLQRNKVPVEAHSVKSLGHSIDDQGIETGSLFIKNRIAGNAS</sequence>
<dbReference type="InterPro" id="IPR003140">
    <property type="entry name" value="PLipase/COase/thioEstase"/>
</dbReference>
<dbReference type="GO" id="GO:0106435">
    <property type="term" value="F:carboxylesterase activity"/>
    <property type="evidence" value="ECO:0007669"/>
    <property type="project" value="UniProtKB-EC"/>
</dbReference>
<keyword evidence="4" id="KW-0378">Hydrolase</keyword>
<reference evidence="3 5" key="1">
    <citation type="submission" date="2014-09" db="EMBL/GenBank/DDBJ databases">
        <authorList>
            <person name="Loux Valentin"/>
            <person name="Dugat Thibaut"/>
        </authorList>
    </citation>
    <scope>NUCLEOTIDE SEQUENCE [LARGE SCALE GENOMIC DNA]</scope>
    <source>
        <strain evidence="3 5">BOV-10_179</strain>
    </source>
</reference>
<dbReference type="GO" id="GO:0005737">
    <property type="term" value="C:cytoplasm"/>
    <property type="evidence" value="ECO:0007669"/>
    <property type="project" value="TreeGrafter"/>
</dbReference>
<dbReference type="RefSeq" id="WP_020849042.1">
    <property type="nucleotide sequence ID" value="NZ_CCXQ01000113.1"/>
</dbReference>
<feature type="domain" description="Phospholipase/carboxylesterase/thioesterase" evidence="2">
    <location>
        <begin position="27"/>
        <end position="228"/>
    </location>
</feature>
<dbReference type="EMBL" id="CCXQ01000113">
    <property type="protein sequence ID" value="CEH11176.1"/>
    <property type="molecule type" value="Genomic_DNA"/>
</dbReference>